<dbReference type="EMBL" id="CP053586">
    <property type="protein sequence ID" value="WNZ22884.1"/>
    <property type="molecule type" value="Genomic_DNA"/>
</dbReference>
<gene>
    <name evidence="1" type="ORF">HJG54_08470</name>
</gene>
<reference evidence="1" key="1">
    <citation type="submission" date="2020-05" db="EMBL/GenBank/DDBJ databases">
        <authorList>
            <person name="Zhu T."/>
            <person name="Keshari N."/>
            <person name="Lu X."/>
        </authorList>
    </citation>
    <scope>NUCLEOTIDE SEQUENCE</scope>
    <source>
        <strain evidence="1">NK1-12</strain>
    </source>
</reference>
<dbReference type="PROSITE" id="PS51257">
    <property type="entry name" value="PROKAR_LIPOPROTEIN"/>
    <property type="match status" value="1"/>
</dbReference>
<dbReference type="RefSeq" id="WP_316434431.1">
    <property type="nucleotide sequence ID" value="NZ_CP053586.1"/>
</dbReference>
<proteinExistence type="predicted"/>
<name>A0AA96WD20_9CYAN</name>
<dbReference type="SUPFAM" id="SSF51445">
    <property type="entry name" value="(Trans)glycosidases"/>
    <property type="match status" value="1"/>
</dbReference>
<sequence>MNFRQKRFELKKVVSRPIGWVALFMLVLSLVFACSSPTTSASSSEVYDSSLQYAATDRLGIGTNLGGIADWSTEMPFIDAFKSARTWITQCQPNTPCSDSWDTNEYDKLDLDEHGWVKSLPKPEDPPEYSQVATLLLHEVDRYPGGKYVVLYEGEGTIEYKYDARKDEAASRPGRDVIDVTPSSQGILLVVTATDPNKTGNYIRNIHVVPIEYETSFKDEIFNPLFLERIKKFGAVRFMDWMVTTNSKQREWKDRPQVEDAIYSPEGAPIEIMIELANRLRVHPWFNMPHQATDEYMRNFARLVKERLDPNLKVYVEFSNEVWNWMFSQATYALEQGKARWGEDKGDAFMQWYGMRTAQMADIWKETFGDQRDRVIAVMGTQTAWLGLENSALDCSLWVAEGNKPCYQHNIDAYAITGYFDGSLTSDQHQKTVESWLETSDGGVSQALTQLKQGGILKNPQNPQETQPDGVLATIELFKYHQQVAQQKGLQLIVYEGGQHLVNSNSEKLTQFFIELNRRPEMYDLYTTVLDAWKQTGGGMFMNYTDITKPSKWGSWGVLEHVDQEHSPRYDALIDFIDKNGLR</sequence>
<dbReference type="AlphaFoldDB" id="A0AA96WD20"/>
<organism evidence="1">
    <name type="scientific">Leptolyngbya sp. NK1-12</name>
    <dbReference type="NCBI Taxonomy" id="2547451"/>
    <lineage>
        <taxon>Bacteria</taxon>
        <taxon>Bacillati</taxon>
        <taxon>Cyanobacteriota</taxon>
        <taxon>Cyanophyceae</taxon>
        <taxon>Leptolyngbyales</taxon>
        <taxon>Leptolyngbyaceae</taxon>
        <taxon>Leptolyngbya group</taxon>
        <taxon>Leptolyngbya</taxon>
    </lineage>
</organism>
<evidence type="ECO:0000313" key="1">
    <source>
        <dbReference type="EMBL" id="WNZ22884.1"/>
    </source>
</evidence>
<accession>A0AA96WD20</accession>
<protein>
    <submittedName>
        <fullName evidence="1">Cellulose-binding protein</fullName>
    </submittedName>
</protein>
<dbReference type="InterPro" id="IPR017853">
    <property type="entry name" value="GH"/>
</dbReference>